<keyword evidence="7" id="KW-0564">Palmitate</keyword>
<comment type="subcellular location">
    <subcellularLocation>
        <location evidence="11">Cell membrane</location>
    </subcellularLocation>
</comment>
<dbReference type="Gene3D" id="1.10.400.10">
    <property type="entry name" value="GI Alpha 1, domain 2-like"/>
    <property type="match status" value="1"/>
</dbReference>
<proteinExistence type="evidence at transcript level"/>
<sequence>MPMGCFCSTPQQGNDEVKMQNKVNREINKILVQEKHQYRSTHRLLLLGAGESGKSTIVKQMRILHVNGFNEEEKKNKILDIKKNMRDAMVAITSAMRSLQPPIQLTVDDNEKRVDYMLTTSIQFREEVDFESVFFDHLEALWKDEGVQKCYDRSNEYQLIDCAKYFLDKIADIRQANYAPTNQDLLRCRVLTRGIFETRFQVERVNFHMFDVGGQREERRKWIQCFNDVTAIIFVVASSSYDMMLREDVDQNRLKEALDLFKNIWNNRWLKTISVILFLNKQDLLTEKILAGRSRLEKYFEEFTRYVVPPDATPNDNEDPQVTRAKYFIRDEFLGLSATGDNRHYCYPHFTCAVDTENIRRVFNDCRDIIQRMHLRQYELL</sequence>
<dbReference type="PANTHER" id="PTHR10218:SF212">
    <property type="entry name" value="G PROTEIN ALPHA S SUBUNIT"/>
    <property type="match status" value="1"/>
</dbReference>
<dbReference type="GO" id="GO:0007606">
    <property type="term" value="P:sensory perception of chemical stimulus"/>
    <property type="evidence" value="ECO:0007669"/>
    <property type="project" value="TreeGrafter"/>
</dbReference>
<keyword evidence="4 9" id="KW-0547">Nucleotide-binding</keyword>
<dbReference type="Pfam" id="PF00503">
    <property type="entry name" value="G-alpha"/>
    <property type="match status" value="1"/>
</dbReference>
<keyword evidence="5 10" id="KW-0460">Magnesium</keyword>
<evidence type="ECO:0000256" key="2">
    <source>
        <dbReference type="ARBA" id="ARBA00011356"/>
    </source>
</evidence>
<dbReference type="FunFam" id="3.40.50.300:FF:006178">
    <property type="entry name" value="Guanine nucleotide-binding protein G(s) subunit alpha isoforms short"/>
    <property type="match status" value="1"/>
</dbReference>
<dbReference type="SMART" id="SM00275">
    <property type="entry name" value="G_alpha"/>
    <property type="match status" value="1"/>
</dbReference>
<feature type="binding site" evidence="9">
    <location>
        <begin position="51"/>
        <end position="56"/>
    </location>
    <ligand>
        <name>GTP</name>
        <dbReference type="ChEBI" id="CHEBI:37565"/>
    </ligand>
</feature>
<dbReference type="PRINTS" id="PR00443">
    <property type="entry name" value="GPROTEINAS"/>
</dbReference>
<evidence type="ECO:0000256" key="3">
    <source>
        <dbReference type="ARBA" id="ARBA00022723"/>
    </source>
</evidence>
<gene>
    <name evidence="12" type="primary">Gnas</name>
</gene>
<evidence type="ECO:0000256" key="11">
    <source>
        <dbReference type="RuleBase" id="RU369121"/>
    </source>
</evidence>
<dbReference type="GO" id="GO:0007191">
    <property type="term" value="P:adenylate cyclase-activating dopamine receptor signaling pathway"/>
    <property type="evidence" value="ECO:0007669"/>
    <property type="project" value="TreeGrafter"/>
</dbReference>
<feature type="binding site" evidence="9">
    <location>
        <position position="353"/>
    </location>
    <ligand>
        <name>GTP</name>
        <dbReference type="ChEBI" id="CHEBI:37565"/>
    </ligand>
</feature>
<dbReference type="InterPro" id="IPR027417">
    <property type="entry name" value="P-loop_NTPase"/>
</dbReference>
<keyword evidence="3 10" id="KW-0479">Metal-binding</keyword>
<keyword evidence="8 11" id="KW-0807">Transducer</keyword>
<dbReference type="GO" id="GO:0046872">
    <property type="term" value="F:metal ion binding"/>
    <property type="evidence" value="ECO:0007669"/>
    <property type="project" value="UniProtKB-UniRule"/>
</dbReference>
<evidence type="ECO:0000256" key="9">
    <source>
        <dbReference type="PIRSR" id="PIRSR601019-1"/>
    </source>
</evidence>
<comment type="function">
    <text evidence="11">Guanine nucleotide-binding proteins (G proteins) function as transducers in numerous signaling pathways controlled by G protein-coupled receptors (GPCRs).</text>
</comment>
<protein>
    <recommendedName>
        <fullName evidence="11">Guanine nucleotide-binding protein G(s) subunit alpha</fullName>
    </recommendedName>
    <alternativeName>
        <fullName evidence="11">Adenylate cyclase-stimulating G alpha protein</fullName>
    </alternativeName>
</protein>
<dbReference type="SUPFAM" id="SSF52540">
    <property type="entry name" value="P-loop containing nucleoside triphosphate hydrolases"/>
    <property type="match status" value="1"/>
</dbReference>
<dbReference type="FunFam" id="1.10.400.10:FF:000003">
    <property type="entry name" value="Guanine nucleotide-binding protein G(S) subunit alpha"/>
    <property type="match status" value="1"/>
</dbReference>
<dbReference type="InterPro" id="IPR000367">
    <property type="entry name" value="Gprotein_alpha_S"/>
</dbReference>
<keyword evidence="6 9" id="KW-0342">GTP-binding</keyword>
<name>A0A6F9DD32_9ASCI</name>
<dbReference type="PRINTS" id="PR00318">
    <property type="entry name" value="GPROTEINA"/>
</dbReference>
<comment type="subunit">
    <text evidence="2 11">G proteins are composed of 3 units; alpha, beta and gamma. The alpha chain contains the guanine nucleotide binding site.</text>
</comment>
<dbReference type="PROSITE" id="PS51882">
    <property type="entry name" value="G_ALPHA"/>
    <property type="match status" value="1"/>
</dbReference>
<evidence type="ECO:0000256" key="7">
    <source>
        <dbReference type="ARBA" id="ARBA00023139"/>
    </source>
</evidence>
<dbReference type="GO" id="GO:0031683">
    <property type="term" value="F:G-protein beta/gamma-subunit complex binding"/>
    <property type="evidence" value="ECO:0007669"/>
    <property type="project" value="UniProtKB-UniRule"/>
</dbReference>
<comment type="similarity">
    <text evidence="1 11">Belongs to the G-alpha family. G(s) subfamily.</text>
</comment>
<dbReference type="GO" id="GO:0001664">
    <property type="term" value="F:G protein-coupled receptor binding"/>
    <property type="evidence" value="ECO:0007669"/>
    <property type="project" value="TreeGrafter"/>
</dbReference>
<dbReference type="AlphaFoldDB" id="A0A6F9DD32"/>
<dbReference type="Gene3D" id="3.40.50.300">
    <property type="entry name" value="P-loop containing nucleotide triphosphate hydrolases"/>
    <property type="match status" value="1"/>
</dbReference>
<evidence type="ECO:0000256" key="5">
    <source>
        <dbReference type="ARBA" id="ARBA00022842"/>
    </source>
</evidence>
<dbReference type="CDD" id="cd00066">
    <property type="entry name" value="G-alpha"/>
    <property type="match status" value="1"/>
</dbReference>
<feature type="binding site" evidence="10">
    <location>
        <position position="192"/>
    </location>
    <ligand>
        <name>Mg(2+)</name>
        <dbReference type="ChEBI" id="CHEBI:18420"/>
    </ligand>
</feature>
<evidence type="ECO:0000256" key="4">
    <source>
        <dbReference type="ARBA" id="ARBA00022741"/>
    </source>
</evidence>
<feature type="binding site" evidence="9">
    <location>
        <begin position="211"/>
        <end position="215"/>
    </location>
    <ligand>
        <name>GTP</name>
        <dbReference type="ChEBI" id="CHEBI:37565"/>
    </ligand>
</feature>
<dbReference type="InterPro" id="IPR011025">
    <property type="entry name" value="GproteinA_insert"/>
</dbReference>
<organism evidence="12">
    <name type="scientific">Phallusia mammillata</name>
    <dbReference type="NCBI Taxonomy" id="59560"/>
    <lineage>
        <taxon>Eukaryota</taxon>
        <taxon>Metazoa</taxon>
        <taxon>Chordata</taxon>
        <taxon>Tunicata</taxon>
        <taxon>Ascidiacea</taxon>
        <taxon>Phlebobranchia</taxon>
        <taxon>Ascidiidae</taxon>
        <taxon>Phallusia</taxon>
    </lineage>
</organism>
<keyword evidence="11" id="KW-0472">Membrane</keyword>
<dbReference type="GO" id="GO:0005834">
    <property type="term" value="C:heterotrimeric G-protein complex"/>
    <property type="evidence" value="ECO:0007669"/>
    <property type="project" value="UniProtKB-UniRule"/>
</dbReference>
<dbReference type="GO" id="GO:0005525">
    <property type="term" value="F:GTP binding"/>
    <property type="evidence" value="ECO:0007669"/>
    <property type="project" value="UniProtKB-UniRule"/>
</dbReference>
<dbReference type="GO" id="GO:0003924">
    <property type="term" value="F:GTPase activity"/>
    <property type="evidence" value="ECO:0007669"/>
    <property type="project" value="UniProtKB-UniRule"/>
</dbReference>
<keyword evidence="7" id="KW-0449">Lipoprotein</keyword>
<dbReference type="PANTHER" id="PTHR10218">
    <property type="entry name" value="GTP-BINDING PROTEIN ALPHA SUBUNIT"/>
    <property type="match status" value="1"/>
</dbReference>
<evidence type="ECO:0000313" key="12">
    <source>
        <dbReference type="EMBL" id="CAB3250021.1"/>
    </source>
</evidence>
<reference evidence="12" key="1">
    <citation type="submission" date="2020-04" db="EMBL/GenBank/DDBJ databases">
        <authorList>
            <person name="Neveu A P."/>
        </authorList>
    </citation>
    <scope>NUCLEOTIDE SEQUENCE</scope>
    <source>
        <tissue evidence="12">Whole embryo</tissue>
    </source>
</reference>
<keyword evidence="11" id="KW-1003">Cell membrane</keyword>
<accession>A0A6F9DD32</accession>
<feature type="binding site" evidence="10">
    <location>
        <position position="55"/>
    </location>
    <ligand>
        <name>Mg(2+)</name>
        <dbReference type="ChEBI" id="CHEBI:18420"/>
    </ligand>
</feature>
<evidence type="ECO:0000256" key="1">
    <source>
        <dbReference type="ARBA" id="ARBA00007172"/>
    </source>
</evidence>
<evidence type="ECO:0000256" key="8">
    <source>
        <dbReference type="ARBA" id="ARBA00023224"/>
    </source>
</evidence>
<dbReference type="SUPFAM" id="SSF47895">
    <property type="entry name" value="Transducin (alpha subunit), insertion domain"/>
    <property type="match status" value="1"/>
</dbReference>
<dbReference type="GO" id="GO:0005737">
    <property type="term" value="C:cytoplasm"/>
    <property type="evidence" value="ECO:0007669"/>
    <property type="project" value="TreeGrafter"/>
</dbReference>
<dbReference type="FunFam" id="3.40.50.300:FF:000720">
    <property type="entry name" value="Guanine nucleotide-binding protein G(k) subunit alpha"/>
    <property type="match status" value="1"/>
</dbReference>
<feature type="binding site" evidence="9">
    <location>
        <begin position="280"/>
        <end position="283"/>
    </location>
    <ligand>
        <name>GTP</name>
        <dbReference type="ChEBI" id="CHEBI:37565"/>
    </ligand>
</feature>
<evidence type="ECO:0000256" key="10">
    <source>
        <dbReference type="PIRSR" id="PIRSR601019-2"/>
    </source>
</evidence>
<dbReference type="InterPro" id="IPR001019">
    <property type="entry name" value="Gprotein_alpha_su"/>
</dbReference>
<dbReference type="EMBL" id="LR785502">
    <property type="protein sequence ID" value="CAB3250021.1"/>
    <property type="molecule type" value="mRNA"/>
</dbReference>
<evidence type="ECO:0000256" key="6">
    <source>
        <dbReference type="ARBA" id="ARBA00023134"/>
    </source>
</evidence>
<feature type="binding site" evidence="9">
    <location>
        <begin position="186"/>
        <end position="192"/>
    </location>
    <ligand>
        <name>GTP</name>
        <dbReference type="ChEBI" id="CHEBI:37565"/>
    </ligand>
</feature>